<dbReference type="OrthoDB" id="8954335at2759"/>
<organism evidence="3 4">
    <name type="scientific">Folsomia candida</name>
    <name type="common">Springtail</name>
    <dbReference type="NCBI Taxonomy" id="158441"/>
    <lineage>
        <taxon>Eukaryota</taxon>
        <taxon>Metazoa</taxon>
        <taxon>Ecdysozoa</taxon>
        <taxon>Arthropoda</taxon>
        <taxon>Hexapoda</taxon>
        <taxon>Collembola</taxon>
        <taxon>Entomobryomorpha</taxon>
        <taxon>Isotomoidea</taxon>
        <taxon>Isotomidae</taxon>
        <taxon>Proisotominae</taxon>
        <taxon>Folsomia</taxon>
    </lineage>
</organism>
<dbReference type="Proteomes" id="UP000198287">
    <property type="component" value="Unassembled WGS sequence"/>
</dbReference>
<dbReference type="SUPFAM" id="SSF52540">
    <property type="entry name" value="P-loop containing nucleoside triphosphate hydrolases"/>
    <property type="match status" value="1"/>
</dbReference>
<dbReference type="Pfam" id="PF01926">
    <property type="entry name" value="MMR_HSR1"/>
    <property type="match status" value="1"/>
</dbReference>
<accession>A0A226DXU6</accession>
<keyword evidence="1" id="KW-1133">Transmembrane helix</keyword>
<evidence type="ECO:0000313" key="4">
    <source>
        <dbReference type="Proteomes" id="UP000198287"/>
    </source>
</evidence>
<proteinExistence type="predicted"/>
<protein>
    <submittedName>
        <fullName evidence="3">Septin-10</fullName>
    </submittedName>
</protein>
<feature type="transmembrane region" description="Helical" evidence="1">
    <location>
        <begin position="6"/>
        <end position="29"/>
    </location>
</feature>
<reference evidence="3 4" key="1">
    <citation type="submission" date="2015-12" db="EMBL/GenBank/DDBJ databases">
        <title>The genome of Folsomia candida.</title>
        <authorList>
            <person name="Faddeeva A."/>
            <person name="Derks M.F."/>
            <person name="Anvar Y."/>
            <person name="Smit S."/>
            <person name="Van Straalen N."/>
            <person name="Roelofs D."/>
        </authorList>
    </citation>
    <scope>NUCLEOTIDE SEQUENCE [LARGE SCALE GENOMIC DNA]</scope>
    <source>
        <strain evidence="3 4">VU population</strain>
        <tissue evidence="3">Whole body</tissue>
    </source>
</reference>
<sequence>MCKVIANLISLLTVLVFVIAAVIIAIIFAPKDVPPPYLANVKPAALVEKFVCKSTGFEKKIEDILTKMSEDYKEKNVIVFGETGVGKSSLINMIMNANVAQVSDRAVGVTFEYQKYSFLNLNIYDTIGLGEPDGGTVNKKKAISELLKLMTKLKKSSGINLIILVMKKGRINDILKSNYKLIVEIMTDFKVPVVLVVTHAKDEKVRNKWIQNNQQYFRANNLIFVAETTVCGTPIHGLSDEMQCYFKNCLLESRFDVLRLIQDKSLKQPYRIPELNFLKLICAMFNFVLDYFGFPIPLWTELSDFLQEHGFDPLEAIRRVNAMFH</sequence>
<evidence type="ECO:0000313" key="3">
    <source>
        <dbReference type="EMBL" id="OXA49527.1"/>
    </source>
</evidence>
<dbReference type="InterPro" id="IPR027417">
    <property type="entry name" value="P-loop_NTPase"/>
</dbReference>
<evidence type="ECO:0000256" key="1">
    <source>
        <dbReference type="SAM" id="Phobius"/>
    </source>
</evidence>
<evidence type="ECO:0000259" key="2">
    <source>
        <dbReference type="Pfam" id="PF01926"/>
    </source>
</evidence>
<dbReference type="PROSITE" id="PS00675">
    <property type="entry name" value="SIGMA54_INTERACT_1"/>
    <property type="match status" value="1"/>
</dbReference>
<dbReference type="GO" id="GO:0005525">
    <property type="term" value="F:GTP binding"/>
    <property type="evidence" value="ECO:0007669"/>
    <property type="project" value="InterPro"/>
</dbReference>
<dbReference type="EMBL" id="LNIX01000010">
    <property type="protein sequence ID" value="OXA49527.1"/>
    <property type="molecule type" value="Genomic_DNA"/>
</dbReference>
<dbReference type="InterPro" id="IPR025662">
    <property type="entry name" value="Sigma_54_int_dom_ATP-bd_1"/>
</dbReference>
<keyword evidence="4" id="KW-1185">Reference proteome</keyword>
<dbReference type="STRING" id="158441.A0A226DXU6"/>
<dbReference type="Gene3D" id="3.40.50.300">
    <property type="entry name" value="P-loop containing nucleotide triphosphate hydrolases"/>
    <property type="match status" value="1"/>
</dbReference>
<keyword evidence="1" id="KW-0472">Membrane</keyword>
<gene>
    <name evidence="3" type="ORF">Fcan01_15799</name>
</gene>
<dbReference type="InterPro" id="IPR006073">
    <property type="entry name" value="GTP-bd"/>
</dbReference>
<keyword evidence="1" id="KW-0812">Transmembrane</keyword>
<name>A0A226DXU6_FOLCA</name>
<feature type="domain" description="G" evidence="2">
    <location>
        <begin position="77"/>
        <end position="198"/>
    </location>
</feature>
<comment type="caution">
    <text evidence="3">The sequence shown here is derived from an EMBL/GenBank/DDBJ whole genome shotgun (WGS) entry which is preliminary data.</text>
</comment>
<dbReference type="AlphaFoldDB" id="A0A226DXU6"/>